<gene>
    <name evidence="1" type="ORF">TBK1r_42770</name>
</gene>
<protein>
    <submittedName>
        <fullName evidence="1">Uncharacterized protein</fullName>
    </submittedName>
</protein>
<sequence length="44" mass="4756">MVVLNYQLRLATTRQIAVEATGMSVICNMGVIPTPRMGTNGMES</sequence>
<dbReference type="Proteomes" id="UP000318081">
    <property type="component" value="Chromosome"/>
</dbReference>
<proteinExistence type="predicted"/>
<evidence type="ECO:0000313" key="2">
    <source>
        <dbReference type="Proteomes" id="UP000318081"/>
    </source>
</evidence>
<reference evidence="1 2" key="1">
    <citation type="submission" date="2019-02" db="EMBL/GenBank/DDBJ databases">
        <title>Deep-cultivation of Planctomycetes and their phenomic and genomic characterization uncovers novel biology.</title>
        <authorList>
            <person name="Wiegand S."/>
            <person name="Jogler M."/>
            <person name="Boedeker C."/>
            <person name="Pinto D."/>
            <person name="Vollmers J."/>
            <person name="Rivas-Marin E."/>
            <person name="Kohn T."/>
            <person name="Peeters S.H."/>
            <person name="Heuer A."/>
            <person name="Rast P."/>
            <person name="Oberbeckmann S."/>
            <person name="Bunk B."/>
            <person name="Jeske O."/>
            <person name="Meyerdierks A."/>
            <person name="Storesund J.E."/>
            <person name="Kallscheuer N."/>
            <person name="Luecker S."/>
            <person name="Lage O.M."/>
            <person name="Pohl T."/>
            <person name="Merkel B.J."/>
            <person name="Hornburger P."/>
            <person name="Mueller R.-W."/>
            <person name="Bruemmer F."/>
            <person name="Labrenz M."/>
            <person name="Spormann A.M."/>
            <person name="Op den Camp H."/>
            <person name="Overmann J."/>
            <person name="Amann R."/>
            <person name="Jetten M.S.M."/>
            <person name="Mascher T."/>
            <person name="Medema M.H."/>
            <person name="Devos D.P."/>
            <person name="Kaster A.-K."/>
            <person name="Ovreas L."/>
            <person name="Rohde M."/>
            <person name="Galperin M.Y."/>
            <person name="Jogler C."/>
        </authorList>
    </citation>
    <scope>NUCLEOTIDE SEQUENCE [LARGE SCALE GENOMIC DNA]</scope>
    <source>
        <strain evidence="1 2">TBK1r</strain>
    </source>
</reference>
<evidence type="ECO:0000313" key="1">
    <source>
        <dbReference type="EMBL" id="QDV85298.1"/>
    </source>
</evidence>
<name>A0ABX5XTG1_9BACT</name>
<dbReference type="EMBL" id="CP036432">
    <property type="protein sequence ID" value="QDV85298.1"/>
    <property type="molecule type" value="Genomic_DNA"/>
</dbReference>
<organism evidence="1 2">
    <name type="scientific">Stieleria magnilauensis</name>
    <dbReference type="NCBI Taxonomy" id="2527963"/>
    <lineage>
        <taxon>Bacteria</taxon>
        <taxon>Pseudomonadati</taxon>
        <taxon>Planctomycetota</taxon>
        <taxon>Planctomycetia</taxon>
        <taxon>Pirellulales</taxon>
        <taxon>Pirellulaceae</taxon>
        <taxon>Stieleria</taxon>
    </lineage>
</organism>
<keyword evidence="2" id="KW-1185">Reference proteome</keyword>
<accession>A0ABX5XTG1</accession>